<reference evidence="3 4" key="1">
    <citation type="submission" date="2012-11" db="EMBL/GenBank/DDBJ databases">
        <authorList>
            <person name="Weinstock G."/>
            <person name="Sodergren E."/>
            <person name="Lobos E.A."/>
            <person name="Fulton L."/>
            <person name="Fulton R."/>
            <person name="Courtney L."/>
            <person name="Fronick C."/>
            <person name="O'Laughlin M."/>
            <person name="Godfrey J."/>
            <person name="Wilson R.M."/>
            <person name="Miner T."/>
            <person name="Farmer C."/>
            <person name="Delehaunty K."/>
            <person name="Cordes M."/>
            <person name="Minx P."/>
            <person name="Tomlinson C."/>
            <person name="Chen J."/>
            <person name="Wollam A."/>
            <person name="Pepin K.H."/>
            <person name="Bhonagiri V."/>
            <person name="Zhang X."/>
            <person name="Suruliraj S."/>
            <person name="Antonio M."/>
            <person name="Secka O."/>
            <person name="Thomas J."/>
            <person name="Warren W."/>
            <person name="Mitreva M."/>
            <person name="Mardis E.R."/>
            <person name="Wilson R.K."/>
        </authorList>
    </citation>
    <scope>NUCLEOTIDE SEQUENCE [LARGE SCALE GENOMIC DNA]</scope>
    <source>
        <strain evidence="3 4">GAM120Ai</strain>
    </source>
</reference>
<dbReference type="EMBL" id="APDF01000024">
    <property type="protein sequence ID" value="EMG96015.1"/>
    <property type="molecule type" value="Genomic_DNA"/>
</dbReference>
<protein>
    <recommendedName>
        <fullName evidence="5">DUF1542 domain-containing protein</fullName>
    </recommendedName>
</protein>
<gene>
    <name evidence="3" type="ORF">HMPREF1401_00749</name>
</gene>
<accession>A0AAV3IFB0</accession>
<evidence type="ECO:0000313" key="3">
    <source>
        <dbReference type="EMBL" id="EMG96015.1"/>
    </source>
</evidence>
<proteinExistence type="predicted"/>
<feature type="region of interest" description="Disordered" evidence="2">
    <location>
        <begin position="161"/>
        <end position="181"/>
    </location>
</feature>
<sequence length="181" mass="20887">MNYPNLPNSDLEITQQPEVKEITNELLKQLQSALKGNHQFSEQVELSLKGIVRILEVLLSLDFFKNANEIDSSLRNSIEWLSNAGESLKAKMKEYERFFSEFNTSMRTNEQEVTDTLNANTETIKSEIQKLENQLIEETRRLLKQETQKSVKAYNAMMGHQPQNNLKHGLKNFNNPLSKEG</sequence>
<dbReference type="AlphaFoldDB" id="A0AAV3IFB0"/>
<evidence type="ECO:0008006" key="5">
    <source>
        <dbReference type="Google" id="ProtNLM"/>
    </source>
</evidence>
<organism evidence="3 4">
    <name type="scientific">Helicobacter pylori GAM120Ai</name>
    <dbReference type="NCBI Taxonomy" id="1159029"/>
    <lineage>
        <taxon>Bacteria</taxon>
        <taxon>Pseudomonadati</taxon>
        <taxon>Campylobacterota</taxon>
        <taxon>Epsilonproteobacteria</taxon>
        <taxon>Campylobacterales</taxon>
        <taxon>Helicobacteraceae</taxon>
        <taxon>Helicobacter</taxon>
    </lineage>
</organism>
<evidence type="ECO:0000256" key="2">
    <source>
        <dbReference type="SAM" id="MobiDB-lite"/>
    </source>
</evidence>
<evidence type="ECO:0000313" key="4">
    <source>
        <dbReference type="Proteomes" id="UP000012012"/>
    </source>
</evidence>
<evidence type="ECO:0000256" key="1">
    <source>
        <dbReference type="SAM" id="Coils"/>
    </source>
</evidence>
<dbReference type="Proteomes" id="UP000012012">
    <property type="component" value="Unassembled WGS sequence"/>
</dbReference>
<name>A0AAV3IFB0_HELPX</name>
<comment type="caution">
    <text evidence="3">The sequence shown here is derived from an EMBL/GenBank/DDBJ whole genome shotgun (WGS) entry which is preliminary data.</text>
</comment>
<dbReference type="RefSeq" id="WP_001938598.1">
    <property type="nucleotide sequence ID" value="NZ_KB644452.1"/>
</dbReference>
<feature type="coiled-coil region" evidence="1">
    <location>
        <begin position="114"/>
        <end position="148"/>
    </location>
</feature>
<keyword evidence="1" id="KW-0175">Coiled coil</keyword>